<protein>
    <recommendedName>
        <fullName evidence="4">CobQ/CobB/MinD/ParA nucleotide binding domain-containing protein</fullName>
    </recommendedName>
</protein>
<dbReference type="InterPro" id="IPR027417">
    <property type="entry name" value="P-loop_NTPase"/>
</dbReference>
<dbReference type="Gene3D" id="3.40.50.300">
    <property type="entry name" value="P-loop containing nucleotide triphosphate hydrolases"/>
    <property type="match status" value="1"/>
</dbReference>
<proteinExistence type="predicted"/>
<feature type="region of interest" description="Disordered" evidence="1">
    <location>
        <begin position="1"/>
        <end position="20"/>
    </location>
</feature>
<keyword evidence="3" id="KW-1185">Reference proteome</keyword>
<name>A0A8G2FEZ0_ACIRU</name>
<reference evidence="2 3" key="1">
    <citation type="submission" date="2017-01" db="EMBL/GenBank/DDBJ databases">
        <authorList>
            <person name="Varghese N."/>
            <person name="Submissions S."/>
        </authorList>
    </citation>
    <scope>NUCLEOTIDE SEQUENCE [LARGE SCALE GENOMIC DNA]</scope>
    <source>
        <strain evidence="2 3">ATCC 35905</strain>
    </source>
</reference>
<evidence type="ECO:0000313" key="2">
    <source>
        <dbReference type="EMBL" id="SIR47281.1"/>
    </source>
</evidence>
<dbReference type="OrthoDB" id="8443211at2"/>
<evidence type="ECO:0008006" key="4">
    <source>
        <dbReference type="Google" id="ProtNLM"/>
    </source>
</evidence>
<dbReference type="Proteomes" id="UP000186308">
    <property type="component" value="Unassembled WGS sequence"/>
</dbReference>
<sequence length="285" mass="31001">MRTFEPEGLSARGMGDTGRPAKSQPVLMIAVGRGRVGKTTILNIFGQYFRKRGSRLALWNVDPHTQSGSLSEFFDNVEEPGFGGLTDRGKWLEAKITEQSEGGYDALVDVGGGDLILSRMANSINLNRVTGKMGIKLVMIHVLGTDPGDLDHFRTNWASKIAGCPTILVLNAGLLDPEASPVAEFRHVLESDVVVKAHEAGARAILLPLLGCMKHVVERRISFDDAGEGVTPAGMSPISPFDQERIFQWWNDEIAPLIDRLPREWLPRIPSAGPAGEVTEEATHG</sequence>
<organism evidence="2 3">
    <name type="scientific">Acidiphilium rubrum</name>
    <dbReference type="NCBI Taxonomy" id="526"/>
    <lineage>
        <taxon>Bacteria</taxon>
        <taxon>Pseudomonadati</taxon>
        <taxon>Pseudomonadota</taxon>
        <taxon>Alphaproteobacteria</taxon>
        <taxon>Acetobacterales</taxon>
        <taxon>Acidocellaceae</taxon>
        <taxon>Acidiphilium</taxon>
    </lineage>
</organism>
<gene>
    <name evidence="2" type="ORF">SAMN05421828_13622</name>
</gene>
<dbReference type="AlphaFoldDB" id="A0A8G2FEZ0"/>
<dbReference type="SUPFAM" id="SSF52540">
    <property type="entry name" value="P-loop containing nucleoside triphosphate hydrolases"/>
    <property type="match status" value="1"/>
</dbReference>
<evidence type="ECO:0000313" key="3">
    <source>
        <dbReference type="Proteomes" id="UP000186308"/>
    </source>
</evidence>
<dbReference type="EMBL" id="FTNE01000036">
    <property type="protein sequence ID" value="SIR47281.1"/>
    <property type="molecule type" value="Genomic_DNA"/>
</dbReference>
<evidence type="ECO:0000256" key="1">
    <source>
        <dbReference type="SAM" id="MobiDB-lite"/>
    </source>
</evidence>
<dbReference type="RefSeq" id="WP_139334183.1">
    <property type="nucleotide sequence ID" value="NZ_FTNE01000036.1"/>
</dbReference>
<accession>A0A8G2FEZ0</accession>
<comment type="caution">
    <text evidence="2">The sequence shown here is derived from an EMBL/GenBank/DDBJ whole genome shotgun (WGS) entry which is preliminary data.</text>
</comment>